<keyword evidence="9" id="KW-0325">Glycoprotein</keyword>
<keyword evidence="7" id="KW-0106">Calcium</keyword>
<dbReference type="Pfam" id="PF09260">
    <property type="entry name" value="A_amylase_dom_C"/>
    <property type="match status" value="1"/>
</dbReference>
<protein>
    <recommendedName>
        <fullName evidence="4">alpha-amylase</fullName>
        <ecNumber evidence="4">3.2.1.1</ecNumber>
    </recommendedName>
</protein>
<feature type="binding site" evidence="14">
    <location>
        <position position="322"/>
    </location>
    <ligand>
        <name>substrate</name>
    </ligand>
</feature>
<evidence type="ECO:0000259" key="16">
    <source>
        <dbReference type="SMART" id="SM00642"/>
    </source>
</evidence>
<dbReference type="RefSeq" id="XP_025552921.1">
    <property type="nucleotide sequence ID" value="XM_025693603.1"/>
</dbReference>
<evidence type="ECO:0000256" key="8">
    <source>
        <dbReference type="ARBA" id="ARBA00023157"/>
    </source>
</evidence>
<dbReference type="InterPro" id="IPR017853">
    <property type="entry name" value="GH"/>
</dbReference>
<dbReference type="PANTHER" id="PTHR10357:SF208">
    <property type="entry name" value="ALPHA-AMYLASE"/>
    <property type="match status" value="1"/>
</dbReference>
<dbReference type="GO" id="GO:0004556">
    <property type="term" value="F:alpha-amylase activity"/>
    <property type="evidence" value="ECO:0007669"/>
    <property type="project" value="UniProtKB-EC"/>
</dbReference>
<keyword evidence="10" id="KW-0119">Carbohydrate metabolism</keyword>
<feature type="domain" description="Glycosyl hydrolase family 13 catalytic" evidence="16">
    <location>
        <begin position="34"/>
        <end position="392"/>
    </location>
</feature>
<dbReference type="EMBL" id="KZ824277">
    <property type="protein sequence ID" value="RAL13767.1"/>
    <property type="molecule type" value="Genomic_DNA"/>
</dbReference>
<dbReference type="Gene3D" id="3.20.20.80">
    <property type="entry name" value="Glycosidases"/>
    <property type="match status" value="1"/>
</dbReference>
<feature type="disulfide bond" evidence="13">
    <location>
        <begin position="266"/>
        <end position="308"/>
    </location>
</feature>
<gene>
    <name evidence="17" type="ORF">BO97DRAFT_387667</name>
</gene>
<evidence type="ECO:0000256" key="12">
    <source>
        <dbReference type="PIRSR" id="PIRSR001024-2"/>
    </source>
</evidence>
<feature type="site" description="Transition state stabilizer" evidence="12">
    <location>
        <position position="322"/>
    </location>
</feature>
<accession>A0A395I1G6</accession>
<dbReference type="GO" id="GO:0005509">
    <property type="term" value="F:calcium ion binding"/>
    <property type="evidence" value="ECO:0007669"/>
    <property type="project" value="InterPro"/>
</dbReference>
<evidence type="ECO:0000256" key="1">
    <source>
        <dbReference type="ARBA" id="ARBA00000548"/>
    </source>
</evidence>
<dbReference type="PIRSF" id="PIRSF001024">
    <property type="entry name" value="Alph-amyl_fung"/>
    <property type="match status" value="1"/>
</dbReference>
<evidence type="ECO:0000256" key="7">
    <source>
        <dbReference type="ARBA" id="ARBA00022837"/>
    </source>
</evidence>
<organism evidence="17 18">
    <name type="scientific">Aspergillus homomorphus (strain CBS 101889)</name>
    <dbReference type="NCBI Taxonomy" id="1450537"/>
    <lineage>
        <taxon>Eukaryota</taxon>
        <taxon>Fungi</taxon>
        <taxon>Dikarya</taxon>
        <taxon>Ascomycota</taxon>
        <taxon>Pezizomycotina</taxon>
        <taxon>Eurotiomycetes</taxon>
        <taxon>Eurotiomycetidae</taxon>
        <taxon>Eurotiales</taxon>
        <taxon>Aspergillaceae</taxon>
        <taxon>Aspergillus</taxon>
        <taxon>Aspergillus subgen. Circumdati</taxon>
    </lineage>
</organism>
<dbReference type="InterPro" id="IPR013777">
    <property type="entry name" value="A-amylase-like"/>
</dbReference>
<dbReference type="InterPro" id="IPR015340">
    <property type="entry name" value="A_amylase_C_dom"/>
</dbReference>
<evidence type="ECO:0000256" key="2">
    <source>
        <dbReference type="ARBA" id="ARBA00001913"/>
    </source>
</evidence>
<dbReference type="GeneID" id="37197892"/>
<evidence type="ECO:0000256" key="13">
    <source>
        <dbReference type="PIRSR" id="PIRSR001024-4"/>
    </source>
</evidence>
<dbReference type="InterPro" id="IPR006047">
    <property type="entry name" value="GH13_cat_dom"/>
</dbReference>
<evidence type="ECO:0000256" key="5">
    <source>
        <dbReference type="ARBA" id="ARBA00022723"/>
    </source>
</evidence>
<evidence type="ECO:0000256" key="11">
    <source>
        <dbReference type="ARBA" id="ARBA00023295"/>
    </source>
</evidence>
<evidence type="ECO:0000256" key="9">
    <source>
        <dbReference type="ARBA" id="ARBA00023180"/>
    </source>
</evidence>
<keyword evidence="6 17" id="KW-0378">Hydrolase</keyword>
<dbReference type="CDD" id="cd11319">
    <property type="entry name" value="AmyAc_euk_AmyA"/>
    <property type="match status" value="1"/>
</dbReference>
<dbReference type="AlphaFoldDB" id="A0A395I1G6"/>
<reference evidence="17 18" key="1">
    <citation type="submission" date="2018-02" db="EMBL/GenBank/DDBJ databases">
        <title>The genomes of Aspergillus section Nigri reveals drivers in fungal speciation.</title>
        <authorList>
            <consortium name="DOE Joint Genome Institute"/>
            <person name="Vesth T.C."/>
            <person name="Nybo J."/>
            <person name="Theobald S."/>
            <person name="Brandl J."/>
            <person name="Frisvad J.C."/>
            <person name="Nielsen K.F."/>
            <person name="Lyhne E.K."/>
            <person name="Kogle M.E."/>
            <person name="Kuo A."/>
            <person name="Riley R."/>
            <person name="Clum A."/>
            <person name="Nolan M."/>
            <person name="Lipzen A."/>
            <person name="Salamov A."/>
            <person name="Henrissat B."/>
            <person name="Wiebenga A."/>
            <person name="De vries R.P."/>
            <person name="Grigoriev I.V."/>
            <person name="Mortensen U.H."/>
            <person name="Andersen M.R."/>
            <person name="Baker S.E."/>
        </authorList>
    </citation>
    <scope>NUCLEOTIDE SEQUENCE [LARGE SCALE GENOMIC DNA]</scope>
    <source>
        <strain evidence="17 18">CBS 101889</strain>
    </source>
</reference>
<evidence type="ECO:0000256" key="6">
    <source>
        <dbReference type="ARBA" id="ARBA00022801"/>
    </source>
</evidence>
<evidence type="ECO:0000256" key="10">
    <source>
        <dbReference type="ARBA" id="ARBA00023277"/>
    </source>
</evidence>
<dbReference type="Proteomes" id="UP000248961">
    <property type="component" value="Unassembled WGS sequence"/>
</dbReference>
<keyword evidence="5" id="KW-0479">Metal-binding</keyword>
<keyword evidence="15" id="KW-0732">Signal</keyword>
<feature type="disulfide bond" evidence="13">
    <location>
        <begin position="51"/>
        <end position="57"/>
    </location>
</feature>
<dbReference type="STRING" id="1450537.A0A395I1G6"/>
<proteinExistence type="inferred from homology"/>
<feature type="chain" id="PRO_5017181465" description="alpha-amylase" evidence="15">
    <location>
        <begin position="21"/>
        <end position="500"/>
    </location>
</feature>
<keyword evidence="11" id="KW-0326">Glycosidase</keyword>
<dbReference type="Gene3D" id="2.60.40.1180">
    <property type="entry name" value="Golgi alpha-mannosidase II"/>
    <property type="match status" value="1"/>
</dbReference>
<feature type="binding site" evidence="14">
    <location>
        <position position="230"/>
    </location>
    <ligand>
        <name>substrate</name>
    </ligand>
</feature>
<feature type="binding site" evidence="14">
    <location>
        <position position="102"/>
    </location>
    <ligand>
        <name>substrate</name>
    </ligand>
</feature>
<comment type="cofactor">
    <cofactor evidence="2">
        <name>Ca(2+)</name>
        <dbReference type="ChEBI" id="CHEBI:29108"/>
    </cofactor>
</comment>
<evidence type="ECO:0000313" key="17">
    <source>
        <dbReference type="EMBL" id="RAL13767.1"/>
    </source>
</evidence>
<evidence type="ECO:0000313" key="18">
    <source>
        <dbReference type="Proteomes" id="UP000248961"/>
    </source>
</evidence>
<dbReference type="PANTHER" id="PTHR10357">
    <property type="entry name" value="ALPHA-AMYLASE FAMILY MEMBER"/>
    <property type="match status" value="1"/>
</dbReference>
<dbReference type="SMART" id="SM00642">
    <property type="entry name" value="Aamy"/>
    <property type="match status" value="1"/>
</dbReference>
<dbReference type="GO" id="GO:0016052">
    <property type="term" value="P:carbohydrate catabolic process"/>
    <property type="evidence" value="ECO:0007669"/>
    <property type="project" value="InterPro"/>
</dbReference>
<dbReference type="SUPFAM" id="SSF51445">
    <property type="entry name" value="(Trans)glycosidases"/>
    <property type="match status" value="1"/>
</dbReference>
<comment type="similarity">
    <text evidence="3">Belongs to the glycosyl hydrolase 13 family.</text>
</comment>
<comment type="catalytic activity">
    <reaction evidence="1">
        <text>Endohydrolysis of (1-&gt;4)-alpha-D-glucosidic linkages in polysaccharides containing three or more (1-&gt;4)-alpha-linked D-glucose units.</text>
        <dbReference type="EC" id="3.2.1.1"/>
    </reaction>
</comment>
<name>A0A395I1G6_ASPHC</name>
<feature type="signal peptide" evidence="15">
    <location>
        <begin position="1"/>
        <end position="20"/>
    </location>
</feature>
<dbReference type="Pfam" id="PF00128">
    <property type="entry name" value="Alpha-amylase"/>
    <property type="match status" value="1"/>
</dbReference>
<sequence length="500" mass="54773">MARLIYKGGLLTTIASIALATPSIDDWTQRSIYQVLTDRFARPNSAPDTACDTSKYCGGTWAGIKENLDYIQDLGFTAIQISPVVENIAETTTAGEAWHGHWPQDLYALNGHFGSADDLRALADELHRRDMYLMVEVVLNNMAQAVSTRDDEPVVIDYTRLHPFDKEDYYHPYCNISDDAAGDGAATQNCWLASGPVALPDLKTEDAQVSATLQSWVQELVREYSIDGLRIAATEHMDRGFLREFTQAAGVFTLGEVDSVDATTMCEYDDAVSGLLNYAVYKPITMAFAPGGDMPGLVNSLQTAIEKCDNYTHLATFLENHDVPRFASLQNDTALAQNALAFTLLTDGIPIVYQGSERTQETANAPLWMLPAPAPETQTTTQTITQTLNHLRAHALKIDAGYPTNHSETLYLDGSTYITRKGTEGMQIVSAFSNRGGGSEGNYQVNVTRMYHPETEVMEMLGCERHVSATGGVIPVEFVAGAPRVFYPVKYLNGSGLCGF</sequence>
<dbReference type="EC" id="3.2.1.1" evidence="4"/>
<evidence type="ECO:0000256" key="14">
    <source>
        <dbReference type="PIRSR" id="PIRSR001024-5"/>
    </source>
</evidence>
<dbReference type="OrthoDB" id="204980at2759"/>
<dbReference type="SUPFAM" id="SSF51011">
    <property type="entry name" value="Glycosyl hydrolase domain"/>
    <property type="match status" value="1"/>
</dbReference>
<feature type="disulfide bond" evidence="13">
    <location>
        <begin position="174"/>
        <end position="190"/>
    </location>
</feature>
<evidence type="ECO:0000256" key="15">
    <source>
        <dbReference type="SAM" id="SignalP"/>
    </source>
</evidence>
<evidence type="ECO:0000256" key="4">
    <source>
        <dbReference type="ARBA" id="ARBA00012595"/>
    </source>
</evidence>
<dbReference type="VEuPathDB" id="FungiDB:BO97DRAFT_387667"/>
<feature type="disulfide bond" evidence="13">
    <location>
        <begin position="463"/>
        <end position="498"/>
    </location>
</feature>
<evidence type="ECO:0000256" key="3">
    <source>
        <dbReference type="ARBA" id="ARBA00008061"/>
    </source>
</evidence>
<keyword evidence="8 13" id="KW-1015">Disulfide bond</keyword>
<keyword evidence="18" id="KW-1185">Reference proteome</keyword>
<dbReference type="InterPro" id="IPR013780">
    <property type="entry name" value="Glyco_hydro_b"/>
</dbReference>